<dbReference type="Proteomes" id="UP000025238">
    <property type="component" value="Chromosome"/>
</dbReference>
<proteinExistence type="predicted"/>
<dbReference type="PANTHER" id="PTHR39176">
    <property type="entry name" value="PERIPLASMIC PROTEIN-RELATED"/>
    <property type="match status" value="1"/>
</dbReference>
<dbReference type="AlphaFoldDB" id="A0A023WRA9"/>
<name>A0A023WRA9_STUST</name>
<evidence type="ECO:0000313" key="3">
    <source>
        <dbReference type="EMBL" id="AHY42752.1"/>
    </source>
</evidence>
<feature type="domain" description="Lysozyme inhibitor LprI-like N-terminal" evidence="2">
    <location>
        <begin position="34"/>
        <end position="125"/>
    </location>
</feature>
<dbReference type="PATRIC" id="fig|316.97.peg.1954"/>
<protein>
    <recommendedName>
        <fullName evidence="2">Lysozyme inhibitor LprI-like N-terminal domain-containing protein</fullName>
    </recommendedName>
</protein>
<gene>
    <name evidence="3" type="ORF">UIB01_09770</name>
</gene>
<feature type="signal peptide" evidence="1">
    <location>
        <begin position="1"/>
        <end position="18"/>
    </location>
</feature>
<evidence type="ECO:0000313" key="4">
    <source>
        <dbReference type="Proteomes" id="UP000025238"/>
    </source>
</evidence>
<sequence length="132" mass="14458">MNSAMVKMVFAISVTATATQAARGSEYSPAYESCMEASGGVTVQMLDCNAAEHAQQDARLNHFYGIARRQLDPSQRDLLIAAQRAWIVFRDNDCNLMGGLTGGTMDSLNASGCYLERTRSRADDLQWLVESN</sequence>
<feature type="chain" id="PRO_5001527220" description="Lysozyme inhibitor LprI-like N-terminal domain-containing protein" evidence="1">
    <location>
        <begin position="19"/>
        <end position="132"/>
    </location>
</feature>
<dbReference type="InterPro" id="IPR009739">
    <property type="entry name" value="LprI-like_N"/>
</dbReference>
<dbReference type="KEGG" id="pstu:UIB01_09770"/>
<dbReference type="PANTHER" id="PTHR39176:SF1">
    <property type="entry name" value="PERIPLASMIC PROTEIN"/>
    <property type="match status" value="1"/>
</dbReference>
<keyword evidence="1" id="KW-0732">Signal</keyword>
<organism evidence="3 4">
    <name type="scientific">Stutzerimonas stutzeri</name>
    <name type="common">Pseudomonas stutzeri</name>
    <dbReference type="NCBI Taxonomy" id="316"/>
    <lineage>
        <taxon>Bacteria</taxon>
        <taxon>Pseudomonadati</taxon>
        <taxon>Pseudomonadota</taxon>
        <taxon>Gammaproteobacteria</taxon>
        <taxon>Pseudomonadales</taxon>
        <taxon>Pseudomonadaceae</taxon>
        <taxon>Stutzerimonas</taxon>
    </lineage>
</organism>
<accession>A0A023WRA9</accession>
<reference evidence="3 4" key="1">
    <citation type="submission" date="2014-03" db="EMBL/GenBank/DDBJ databases">
        <title>Complete genome sequence of Pseudomonas stutzeri 19SMN4.</title>
        <authorList>
            <person name="Brunet-Galmes I."/>
            <person name="Nogales B."/>
            <person name="Busquets A."/>
            <person name="Pena A."/>
            <person name="Gomila M."/>
            <person name="Garcia-Valdes E."/>
            <person name="Lalucat J."/>
            <person name="Bennasar A."/>
            <person name="Bosch R."/>
        </authorList>
    </citation>
    <scope>NUCLEOTIDE SEQUENCE [LARGE SCALE GENOMIC DNA]</scope>
    <source>
        <strain evidence="3 4">19SMN4</strain>
    </source>
</reference>
<evidence type="ECO:0000259" key="2">
    <source>
        <dbReference type="Pfam" id="PF07007"/>
    </source>
</evidence>
<evidence type="ECO:0000256" key="1">
    <source>
        <dbReference type="SAM" id="SignalP"/>
    </source>
</evidence>
<dbReference type="EMBL" id="CP007509">
    <property type="protein sequence ID" value="AHY42752.1"/>
    <property type="molecule type" value="Genomic_DNA"/>
</dbReference>
<dbReference type="Pfam" id="PF07007">
    <property type="entry name" value="LprI"/>
    <property type="match status" value="1"/>
</dbReference>
<dbReference type="Gene3D" id="1.20.1270.180">
    <property type="match status" value="1"/>
</dbReference>